<proteinExistence type="inferred from homology"/>
<evidence type="ECO:0000256" key="6">
    <source>
        <dbReference type="ARBA" id="ARBA00022921"/>
    </source>
</evidence>
<evidence type="ECO:0000313" key="12">
    <source>
        <dbReference type="EMBL" id="PQO25856.1"/>
    </source>
</evidence>
<dbReference type="Pfam" id="PF00216">
    <property type="entry name" value="Bac_DNA_binding"/>
    <property type="match status" value="1"/>
</dbReference>
<organism evidence="12 13">
    <name type="scientific">Blastopirellula marina</name>
    <dbReference type="NCBI Taxonomy" id="124"/>
    <lineage>
        <taxon>Bacteria</taxon>
        <taxon>Pseudomonadati</taxon>
        <taxon>Planctomycetota</taxon>
        <taxon>Planctomycetia</taxon>
        <taxon>Pirellulales</taxon>
        <taxon>Pirellulaceae</taxon>
        <taxon>Blastopirellula</taxon>
    </lineage>
</organism>
<name>A0A2S8F116_9BACT</name>
<accession>A0A2S8F116</accession>
<sequence>MAKKAAAATVKKPLTKTQLLTNIAESTGIAKKDVSAVMDALSSEIGKALGRSGAGAIAIPGIVKIEKKKVPARPAKKGVPNPFKPGELMDVPAKPASTKVKVRPLKNLKEMV</sequence>
<comment type="subunit">
    <text evidence="3">Homodimer.</text>
</comment>
<evidence type="ECO:0000256" key="5">
    <source>
        <dbReference type="ARBA" id="ARBA00022705"/>
    </source>
</evidence>
<comment type="function">
    <text evidence="10">DNA-binding protein that plays a critical role in nucleoid compaction, genome replication and DNA replication and transcription. Binds to both ssDNA and dsDNA with a binding site covering about 15 nucleotides. Displays DNA-supercoiling activity only when associated with the viral DNA topoisomerase 2.</text>
</comment>
<dbReference type="AlphaFoldDB" id="A0A2S8F116"/>
<keyword evidence="6" id="KW-0426">Late protein</keyword>
<evidence type="ECO:0000256" key="8">
    <source>
        <dbReference type="ARBA" id="ARBA00033120"/>
    </source>
</evidence>
<evidence type="ECO:0000256" key="11">
    <source>
        <dbReference type="SAM" id="MobiDB-lite"/>
    </source>
</evidence>
<protein>
    <recommendedName>
        <fullName evidence="4">Viral histone-like protein</fullName>
    </recommendedName>
    <alternativeName>
        <fullName evidence="9">DNA-binding protein pA104R</fullName>
    </alternativeName>
    <alternativeName>
        <fullName evidence="8">pA104R</fullName>
    </alternativeName>
</protein>
<comment type="similarity">
    <text evidence="2">Belongs to the bacterial histone-like protein family.</text>
</comment>
<evidence type="ECO:0000256" key="9">
    <source>
        <dbReference type="ARBA" id="ARBA00033227"/>
    </source>
</evidence>
<evidence type="ECO:0000313" key="13">
    <source>
        <dbReference type="Proteomes" id="UP000240009"/>
    </source>
</evidence>
<dbReference type="SUPFAM" id="SSF47729">
    <property type="entry name" value="IHF-like DNA-binding proteins"/>
    <property type="match status" value="1"/>
</dbReference>
<evidence type="ECO:0000256" key="4">
    <source>
        <dbReference type="ARBA" id="ARBA00016145"/>
    </source>
</evidence>
<dbReference type="Proteomes" id="UP000240009">
    <property type="component" value="Unassembled WGS sequence"/>
</dbReference>
<dbReference type="RefSeq" id="WP_105357292.1">
    <property type="nucleotide sequence ID" value="NZ_PUIA01000069.1"/>
</dbReference>
<reference evidence="12 13" key="1">
    <citation type="submission" date="2018-02" db="EMBL/GenBank/DDBJ databases">
        <title>Comparative genomes isolates from brazilian mangrove.</title>
        <authorList>
            <person name="Araujo J.E."/>
            <person name="Taketani R.G."/>
            <person name="Silva M.C.P."/>
            <person name="Loureco M.V."/>
            <person name="Andreote F.D."/>
        </authorList>
    </citation>
    <scope>NUCLEOTIDE SEQUENCE [LARGE SCALE GENOMIC DNA]</scope>
    <source>
        <strain evidence="12 13">HEX-2 MGV</strain>
    </source>
</reference>
<dbReference type="InterPro" id="IPR010992">
    <property type="entry name" value="IHF-like_DNA-bd_dom_sf"/>
</dbReference>
<dbReference type="GO" id="GO:0005829">
    <property type="term" value="C:cytosol"/>
    <property type="evidence" value="ECO:0007669"/>
    <property type="project" value="TreeGrafter"/>
</dbReference>
<dbReference type="GO" id="GO:0030527">
    <property type="term" value="F:structural constituent of chromatin"/>
    <property type="evidence" value="ECO:0007669"/>
    <property type="project" value="InterPro"/>
</dbReference>
<dbReference type="InterPro" id="IPR000119">
    <property type="entry name" value="Hist_DNA-bd"/>
</dbReference>
<keyword evidence="5" id="KW-0235">DNA replication</keyword>
<dbReference type="PANTHER" id="PTHR33175:SF13">
    <property type="entry name" value="HISTONE-LIKE PROTEIN"/>
    <property type="match status" value="1"/>
</dbReference>
<evidence type="ECO:0000256" key="10">
    <source>
        <dbReference type="ARBA" id="ARBA00046140"/>
    </source>
</evidence>
<evidence type="ECO:0000256" key="3">
    <source>
        <dbReference type="ARBA" id="ARBA00011738"/>
    </source>
</evidence>
<comment type="caution">
    <text evidence="12">The sequence shown here is derived from an EMBL/GenBank/DDBJ whole genome shotgun (WGS) entry which is preliminary data.</text>
</comment>
<dbReference type="EMBL" id="PUIA01000069">
    <property type="protein sequence ID" value="PQO25856.1"/>
    <property type="molecule type" value="Genomic_DNA"/>
</dbReference>
<evidence type="ECO:0000256" key="2">
    <source>
        <dbReference type="ARBA" id="ARBA00010529"/>
    </source>
</evidence>
<dbReference type="OrthoDB" id="331625at2"/>
<dbReference type="PANTHER" id="PTHR33175">
    <property type="entry name" value="DNA-BINDING PROTEIN HU"/>
    <property type="match status" value="1"/>
</dbReference>
<dbReference type="CDD" id="cd13834">
    <property type="entry name" value="HU_like"/>
    <property type="match status" value="1"/>
</dbReference>
<evidence type="ECO:0000256" key="1">
    <source>
        <dbReference type="ARBA" id="ARBA00004328"/>
    </source>
</evidence>
<dbReference type="GO" id="GO:0003677">
    <property type="term" value="F:DNA binding"/>
    <property type="evidence" value="ECO:0007669"/>
    <property type="project" value="UniProtKB-KW"/>
</dbReference>
<comment type="subcellular location">
    <subcellularLocation>
        <location evidence="1">Virion</location>
    </subcellularLocation>
</comment>
<keyword evidence="7 12" id="KW-0238">DNA-binding</keyword>
<evidence type="ECO:0000256" key="7">
    <source>
        <dbReference type="ARBA" id="ARBA00023125"/>
    </source>
</evidence>
<dbReference type="Gene3D" id="4.10.520.10">
    <property type="entry name" value="IHF-like DNA-binding proteins"/>
    <property type="match status" value="1"/>
</dbReference>
<feature type="region of interest" description="Disordered" evidence="11">
    <location>
        <begin position="70"/>
        <end position="95"/>
    </location>
</feature>
<dbReference type="GO" id="GO:0006260">
    <property type="term" value="P:DNA replication"/>
    <property type="evidence" value="ECO:0007669"/>
    <property type="project" value="UniProtKB-KW"/>
</dbReference>
<gene>
    <name evidence="12" type="ORF">C5Y96_20595</name>
</gene>